<accession>A0AAD9RTJ5</accession>
<comment type="caution">
    <text evidence="1">The sequence shown here is derived from an EMBL/GenBank/DDBJ whole genome shotgun (WGS) entry which is preliminary data.</text>
</comment>
<protein>
    <submittedName>
        <fullName evidence="1">Uncharacterized protein</fullName>
    </submittedName>
</protein>
<keyword evidence="2" id="KW-1185">Reference proteome</keyword>
<organism evidence="1 2">
    <name type="scientific">Odynerus spinipes</name>
    <dbReference type="NCBI Taxonomy" id="1348599"/>
    <lineage>
        <taxon>Eukaryota</taxon>
        <taxon>Metazoa</taxon>
        <taxon>Ecdysozoa</taxon>
        <taxon>Arthropoda</taxon>
        <taxon>Hexapoda</taxon>
        <taxon>Insecta</taxon>
        <taxon>Pterygota</taxon>
        <taxon>Neoptera</taxon>
        <taxon>Endopterygota</taxon>
        <taxon>Hymenoptera</taxon>
        <taxon>Apocrita</taxon>
        <taxon>Aculeata</taxon>
        <taxon>Vespoidea</taxon>
        <taxon>Vespidae</taxon>
        <taxon>Eumeninae</taxon>
        <taxon>Odynerus</taxon>
    </lineage>
</organism>
<proteinExistence type="predicted"/>
<dbReference type="EMBL" id="JAIFRP010000021">
    <property type="protein sequence ID" value="KAK2585684.1"/>
    <property type="molecule type" value="Genomic_DNA"/>
</dbReference>
<reference evidence="1" key="1">
    <citation type="submission" date="2021-08" db="EMBL/GenBank/DDBJ databases">
        <authorList>
            <person name="Misof B."/>
            <person name="Oliver O."/>
            <person name="Podsiadlowski L."/>
            <person name="Donath A."/>
            <person name="Peters R."/>
            <person name="Mayer C."/>
            <person name="Rust J."/>
            <person name="Gunkel S."/>
            <person name="Lesny P."/>
            <person name="Martin S."/>
            <person name="Oeyen J.P."/>
            <person name="Petersen M."/>
            <person name="Panagiotis P."/>
            <person name="Wilbrandt J."/>
            <person name="Tanja T."/>
        </authorList>
    </citation>
    <scope>NUCLEOTIDE SEQUENCE</scope>
    <source>
        <strain evidence="1">GBR_01_08_01A</strain>
        <tissue evidence="1">Thorax + abdomen</tissue>
    </source>
</reference>
<dbReference type="Proteomes" id="UP001258017">
    <property type="component" value="Unassembled WGS sequence"/>
</dbReference>
<evidence type="ECO:0000313" key="1">
    <source>
        <dbReference type="EMBL" id="KAK2585684.1"/>
    </source>
</evidence>
<name>A0AAD9RTJ5_9HYME</name>
<reference evidence="1" key="2">
    <citation type="journal article" date="2023" name="Commun. Biol.">
        <title>Intrasexual cuticular hydrocarbon dimorphism in a wasp sheds light on hydrocarbon biosynthesis genes in Hymenoptera.</title>
        <authorList>
            <person name="Moris V.C."/>
            <person name="Podsiadlowski L."/>
            <person name="Martin S."/>
            <person name="Oeyen J.P."/>
            <person name="Donath A."/>
            <person name="Petersen M."/>
            <person name="Wilbrandt J."/>
            <person name="Misof B."/>
            <person name="Liedtke D."/>
            <person name="Thamm M."/>
            <person name="Scheiner R."/>
            <person name="Schmitt T."/>
            <person name="Niehuis O."/>
        </authorList>
    </citation>
    <scope>NUCLEOTIDE SEQUENCE</scope>
    <source>
        <strain evidence="1">GBR_01_08_01A</strain>
    </source>
</reference>
<evidence type="ECO:0000313" key="2">
    <source>
        <dbReference type="Proteomes" id="UP001258017"/>
    </source>
</evidence>
<dbReference type="AlphaFoldDB" id="A0AAD9RTJ5"/>
<sequence length="94" mass="11079">MELTTGASYPLPETRPVRPPFRPDIAFNLPQTRAFMRSEFPVIHLWKARRNLPEEYMRDDDRGIDMPVQNFDEVWKNVLGMIPRAEPVEILEIL</sequence>
<gene>
    <name evidence="1" type="ORF">KPH14_010299</name>
</gene>